<evidence type="ECO:0000259" key="1">
    <source>
        <dbReference type="Pfam" id="PF00557"/>
    </source>
</evidence>
<dbReference type="InterPro" id="IPR036005">
    <property type="entry name" value="Creatinase/aminopeptidase-like"/>
</dbReference>
<accession>A0A550JKA6</accession>
<dbReference type="AlphaFoldDB" id="A0A550JKA6"/>
<evidence type="ECO:0000313" key="3">
    <source>
        <dbReference type="EMBL" id="TRO83648.1"/>
    </source>
</evidence>
<comment type="caution">
    <text evidence="3">The sequence shown here is derived from an EMBL/GenBank/DDBJ whole genome shotgun (WGS) entry which is preliminary data.</text>
</comment>
<evidence type="ECO:0000313" key="4">
    <source>
        <dbReference type="Proteomes" id="UP000317155"/>
    </source>
</evidence>
<dbReference type="OrthoDB" id="9806388at2"/>
<dbReference type="RefSeq" id="WP_092052199.1">
    <property type="nucleotide sequence ID" value="NZ_FOJJ01000001.1"/>
</dbReference>
<organism evidence="3 4">
    <name type="scientific">Trichloromonas acetexigens</name>
    <dbReference type="NCBI Taxonomy" id="38815"/>
    <lineage>
        <taxon>Bacteria</taxon>
        <taxon>Pseudomonadati</taxon>
        <taxon>Thermodesulfobacteriota</taxon>
        <taxon>Desulfuromonadia</taxon>
        <taxon>Desulfuromonadales</taxon>
        <taxon>Trichloromonadaceae</taxon>
        <taxon>Trichloromonas</taxon>
    </lineage>
</organism>
<evidence type="ECO:0000259" key="2">
    <source>
        <dbReference type="Pfam" id="PF01321"/>
    </source>
</evidence>
<proteinExistence type="predicted"/>
<keyword evidence="3" id="KW-0378">Hydrolase</keyword>
<feature type="domain" description="Creatinase N-terminal" evidence="2">
    <location>
        <begin position="12"/>
        <end position="137"/>
    </location>
</feature>
<dbReference type="SUPFAM" id="SSF53092">
    <property type="entry name" value="Creatinase/prolidase N-terminal domain"/>
    <property type="match status" value="1"/>
</dbReference>
<dbReference type="GO" id="GO:0004177">
    <property type="term" value="F:aminopeptidase activity"/>
    <property type="evidence" value="ECO:0007669"/>
    <property type="project" value="UniProtKB-KW"/>
</dbReference>
<dbReference type="PANTHER" id="PTHR46112:SF2">
    <property type="entry name" value="XAA-PRO AMINOPEPTIDASE P-RELATED"/>
    <property type="match status" value="1"/>
</dbReference>
<dbReference type="Gene3D" id="3.90.230.10">
    <property type="entry name" value="Creatinase/methionine aminopeptidase superfamily"/>
    <property type="match status" value="1"/>
</dbReference>
<keyword evidence="4" id="KW-1185">Reference proteome</keyword>
<dbReference type="Pfam" id="PF00557">
    <property type="entry name" value="Peptidase_M24"/>
    <property type="match status" value="1"/>
</dbReference>
<keyword evidence="3" id="KW-0031">Aminopeptidase</keyword>
<sequence length="396" mass="43739">MRLTPASELEARYKKLQVLMEPAGLDAVLMIQSADLFYFTGSVQQGALYVPVSGEPLYLVRKDYGRARMECGLREVHPFKSPKDIPGRLADFGYPLPTRLGMELDVVPVALFQRFQAVLPEAKVSDATPLIRTVRAVKSAYEIDIMKDAALQVDKVYQRAKEVIRVGITDLELAAELEFVARKEGHQGITRMRAFNNELFFGHIFSGADSAAPAFLDTPLGGIGVNPSIGQGASYKTIKANEPIIVDFAGAFDGYLVDQTRVFCIGGLPEPLRQAYVDMYQIQNRLKEIARPGVTWGALYDDCHRLACELGYADHFMGSKGAQVSFIGHGLGVEIDEYPFIARGFNEQTLEENMTFAFEPKAVYPGLGAVGIENTFRVAKDGLKHITFSNEELVVL</sequence>
<gene>
    <name evidence="3" type="ORF">FL622_00250</name>
</gene>
<dbReference type="InterPro" id="IPR050659">
    <property type="entry name" value="Peptidase_M24B"/>
</dbReference>
<protein>
    <submittedName>
        <fullName evidence="3">Aminopeptidase P family protein</fullName>
    </submittedName>
</protein>
<dbReference type="Gene3D" id="3.40.350.10">
    <property type="entry name" value="Creatinase/prolidase N-terminal domain"/>
    <property type="match status" value="1"/>
</dbReference>
<reference evidence="3 4" key="1">
    <citation type="submission" date="2019-07" db="EMBL/GenBank/DDBJ databases">
        <title>Insights of Desulfuromonas acetexigens electromicrobiology.</title>
        <authorList>
            <person name="Katuri K."/>
            <person name="Sapireddy V."/>
            <person name="Shaw D.R."/>
            <person name="Saikaly P."/>
        </authorList>
    </citation>
    <scope>NUCLEOTIDE SEQUENCE [LARGE SCALE GENOMIC DNA]</scope>
    <source>
        <strain evidence="3 4">2873</strain>
    </source>
</reference>
<dbReference type="InterPro" id="IPR000994">
    <property type="entry name" value="Pept_M24"/>
</dbReference>
<feature type="domain" description="Peptidase M24" evidence="1">
    <location>
        <begin position="145"/>
        <end position="378"/>
    </location>
</feature>
<dbReference type="InterPro" id="IPR029149">
    <property type="entry name" value="Creatin/AminoP/Spt16_N"/>
</dbReference>
<dbReference type="InterPro" id="IPR000587">
    <property type="entry name" value="Creatinase_N"/>
</dbReference>
<dbReference type="PANTHER" id="PTHR46112">
    <property type="entry name" value="AMINOPEPTIDASE"/>
    <property type="match status" value="1"/>
</dbReference>
<dbReference type="Proteomes" id="UP000317155">
    <property type="component" value="Unassembled WGS sequence"/>
</dbReference>
<dbReference type="CDD" id="cd01066">
    <property type="entry name" value="APP_MetAP"/>
    <property type="match status" value="1"/>
</dbReference>
<name>A0A550JKA6_9BACT</name>
<dbReference type="Pfam" id="PF01321">
    <property type="entry name" value="Creatinase_N"/>
    <property type="match status" value="1"/>
</dbReference>
<dbReference type="SUPFAM" id="SSF55920">
    <property type="entry name" value="Creatinase/aminopeptidase"/>
    <property type="match status" value="1"/>
</dbReference>
<dbReference type="EMBL" id="VJVV01000001">
    <property type="protein sequence ID" value="TRO83648.1"/>
    <property type="molecule type" value="Genomic_DNA"/>
</dbReference>
<keyword evidence="3" id="KW-0645">Protease</keyword>